<sequence length="194" mass="22393">MLKSLLLSNDKSKVKDIAEDIDAYYSNVYLPSDPLIRFQDDKGISDFLAGMYGVVLQLGRFISYKDARQDTLVELIQELYKIPPKTFRIWNAPCLVYKEESILATNNVKEDKSLWTERCTKWVNYSAFIARTMDAGIFERCEDFTKYPSWDLPEGIGTMFSTETERNCKAMVSRKLHLAMRAYAAQRLHCASKV</sequence>
<reference evidence="1 2" key="1">
    <citation type="submission" date="2017-10" db="EMBL/GenBank/DDBJ databases">
        <title>Comparative genomics in systemic dimorphic fungi from Ajellomycetaceae.</title>
        <authorList>
            <person name="Munoz J.F."/>
            <person name="Mcewen J.G."/>
            <person name="Clay O.K."/>
            <person name="Cuomo C.A."/>
        </authorList>
    </citation>
    <scope>NUCLEOTIDE SEQUENCE [LARGE SCALE GENOMIC DNA]</scope>
    <source>
        <strain evidence="1 2">UAMH7299</strain>
    </source>
</reference>
<dbReference type="Proteomes" id="UP000224634">
    <property type="component" value="Unassembled WGS sequence"/>
</dbReference>
<name>A0A2B7XMT8_POLH7</name>
<dbReference type="EMBL" id="PDNA01000149">
    <property type="protein sequence ID" value="PGH10123.1"/>
    <property type="molecule type" value="Genomic_DNA"/>
</dbReference>
<keyword evidence="2" id="KW-1185">Reference proteome</keyword>
<dbReference type="STRING" id="1447883.A0A2B7XMT8"/>
<gene>
    <name evidence="1" type="ORF">AJ80_07573</name>
</gene>
<dbReference type="AlphaFoldDB" id="A0A2B7XMT8"/>
<accession>A0A2B7XMT8</accession>
<dbReference type="Pfam" id="PF12311">
    <property type="entry name" value="DUF3632"/>
    <property type="match status" value="1"/>
</dbReference>
<dbReference type="OrthoDB" id="3350591at2759"/>
<dbReference type="InterPro" id="IPR022085">
    <property type="entry name" value="OpdG"/>
</dbReference>
<evidence type="ECO:0000313" key="2">
    <source>
        <dbReference type="Proteomes" id="UP000224634"/>
    </source>
</evidence>
<organism evidence="1 2">
    <name type="scientific">Polytolypa hystricis (strain UAMH7299)</name>
    <dbReference type="NCBI Taxonomy" id="1447883"/>
    <lineage>
        <taxon>Eukaryota</taxon>
        <taxon>Fungi</taxon>
        <taxon>Dikarya</taxon>
        <taxon>Ascomycota</taxon>
        <taxon>Pezizomycotina</taxon>
        <taxon>Eurotiomycetes</taxon>
        <taxon>Eurotiomycetidae</taxon>
        <taxon>Onygenales</taxon>
        <taxon>Onygenales incertae sedis</taxon>
        <taxon>Polytolypa</taxon>
    </lineage>
</organism>
<evidence type="ECO:0000313" key="1">
    <source>
        <dbReference type="EMBL" id="PGH10123.1"/>
    </source>
</evidence>
<proteinExistence type="predicted"/>
<protein>
    <submittedName>
        <fullName evidence="1">Uncharacterized protein</fullName>
    </submittedName>
</protein>
<comment type="caution">
    <text evidence="1">The sequence shown here is derived from an EMBL/GenBank/DDBJ whole genome shotgun (WGS) entry which is preliminary data.</text>
</comment>